<accession>A0A6J6QLC8</accession>
<dbReference type="AlphaFoldDB" id="A0A6J6QLC8"/>
<proteinExistence type="inferred from homology"/>
<name>A0A6J6QLC8_9ZZZZ</name>
<dbReference type="EMBL" id="CAEZXZ010000150">
    <property type="protein sequence ID" value="CAB4710463.1"/>
    <property type="molecule type" value="Genomic_DNA"/>
</dbReference>
<keyword evidence="3" id="KW-0698">rRNA processing</keyword>
<dbReference type="PANTHER" id="PTHR33692:SF1">
    <property type="entry name" value="RIBOSOME MATURATION FACTOR RIMM"/>
    <property type="match status" value="1"/>
</dbReference>
<dbReference type="GO" id="GO:0043022">
    <property type="term" value="F:ribosome binding"/>
    <property type="evidence" value="ECO:0007669"/>
    <property type="project" value="InterPro"/>
</dbReference>
<evidence type="ECO:0000259" key="6">
    <source>
        <dbReference type="Pfam" id="PF24986"/>
    </source>
</evidence>
<dbReference type="SUPFAM" id="SSF50346">
    <property type="entry name" value="PRC-barrel domain"/>
    <property type="match status" value="1"/>
</dbReference>
<keyword evidence="1" id="KW-0963">Cytoplasm</keyword>
<dbReference type="InterPro" id="IPR036976">
    <property type="entry name" value="RimM_N_sf"/>
</dbReference>
<dbReference type="Gene3D" id="2.40.30.60">
    <property type="entry name" value="RimM"/>
    <property type="match status" value="1"/>
</dbReference>
<dbReference type="InterPro" id="IPR002676">
    <property type="entry name" value="RimM_N"/>
</dbReference>
<dbReference type="InterPro" id="IPR009000">
    <property type="entry name" value="Transl_B-barrel_sf"/>
</dbReference>
<dbReference type="InterPro" id="IPR011961">
    <property type="entry name" value="RimM"/>
</dbReference>
<dbReference type="NCBIfam" id="TIGR02273">
    <property type="entry name" value="16S_RimM"/>
    <property type="match status" value="1"/>
</dbReference>
<dbReference type="Gene3D" id="2.30.30.240">
    <property type="entry name" value="PRC-barrel domain"/>
    <property type="match status" value="1"/>
</dbReference>
<organism evidence="7">
    <name type="scientific">freshwater metagenome</name>
    <dbReference type="NCBI Taxonomy" id="449393"/>
    <lineage>
        <taxon>unclassified sequences</taxon>
        <taxon>metagenomes</taxon>
        <taxon>ecological metagenomes</taxon>
    </lineage>
</organism>
<feature type="domain" description="Ribosome maturation factor RimM PRC barrel" evidence="6">
    <location>
        <begin position="99"/>
        <end position="165"/>
    </location>
</feature>
<dbReference type="GO" id="GO:0005840">
    <property type="term" value="C:ribosome"/>
    <property type="evidence" value="ECO:0007669"/>
    <property type="project" value="InterPro"/>
</dbReference>
<gene>
    <name evidence="7" type="ORF">UFOPK2625_00983</name>
</gene>
<dbReference type="SUPFAM" id="SSF50447">
    <property type="entry name" value="Translation proteins"/>
    <property type="match status" value="1"/>
</dbReference>
<evidence type="ECO:0000256" key="4">
    <source>
        <dbReference type="ARBA" id="ARBA00023186"/>
    </source>
</evidence>
<dbReference type="Pfam" id="PF01782">
    <property type="entry name" value="RimM"/>
    <property type="match status" value="1"/>
</dbReference>
<evidence type="ECO:0000256" key="1">
    <source>
        <dbReference type="ARBA" id="ARBA00022490"/>
    </source>
</evidence>
<evidence type="ECO:0000259" key="5">
    <source>
        <dbReference type="Pfam" id="PF01782"/>
    </source>
</evidence>
<dbReference type="HAMAP" id="MF_00014">
    <property type="entry name" value="Ribosome_mat_RimM"/>
    <property type="match status" value="1"/>
</dbReference>
<protein>
    <submittedName>
        <fullName evidence="7">Unannotated protein</fullName>
    </submittedName>
</protein>
<sequence length="173" mass="18697">MRVVVGRIGKPHGLRGQVTVELRTDEPDERFAPGSILYSDGPTGELTVAEIHWHSGRLLVSFVGFESRGAAESLRGTIVEVERDTDAKPADPDEFYDSALIGCMVETIGGEAVGVVGDVVHLPSQELLSVITATGREVLIPFVSAIVPTVDMDNRRILIDPPIGLIEEPRDED</sequence>
<feature type="domain" description="RimM N-terminal" evidence="5">
    <location>
        <begin position="4"/>
        <end position="84"/>
    </location>
</feature>
<evidence type="ECO:0000313" key="7">
    <source>
        <dbReference type="EMBL" id="CAB4710463.1"/>
    </source>
</evidence>
<dbReference type="InterPro" id="IPR011033">
    <property type="entry name" value="PRC_barrel-like_sf"/>
</dbReference>
<evidence type="ECO:0000256" key="3">
    <source>
        <dbReference type="ARBA" id="ARBA00022552"/>
    </source>
</evidence>
<keyword evidence="4" id="KW-0143">Chaperone</keyword>
<dbReference type="InterPro" id="IPR056792">
    <property type="entry name" value="PRC_RimM"/>
</dbReference>
<keyword evidence="2" id="KW-0690">Ribosome biogenesis</keyword>
<dbReference type="Pfam" id="PF24986">
    <property type="entry name" value="PRC_RimM"/>
    <property type="match status" value="1"/>
</dbReference>
<dbReference type="GO" id="GO:0006364">
    <property type="term" value="P:rRNA processing"/>
    <property type="evidence" value="ECO:0007669"/>
    <property type="project" value="UniProtKB-KW"/>
</dbReference>
<evidence type="ECO:0000256" key="2">
    <source>
        <dbReference type="ARBA" id="ARBA00022517"/>
    </source>
</evidence>
<reference evidence="7" key="1">
    <citation type="submission" date="2020-05" db="EMBL/GenBank/DDBJ databases">
        <authorList>
            <person name="Chiriac C."/>
            <person name="Salcher M."/>
            <person name="Ghai R."/>
            <person name="Kavagutti S V."/>
        </authorList>
    </citation>
    <scope>NUCLEOTIDE SEQUENCE</scope>
</reference>
<dbReference type="PANTHER" id="PTHR33692">
    <property type="entry name" value="RIBOSOME MATURATION FACTOR RIMM"/>
    <property type="match status" value="1"/>
</dbReference>